<proteinExistence type="predicted"/>
<sequence>MKRKMFDTLNRIARIVFLSGCLSTLLSGSLNAQSVAQDVLDDIVISKSGFTGIVKIKFRVPLRYISHNPKKIGKEIRIRVAVVNNNNVRRNLNNQGNTANQGGNFGGGNPGFNTGTDDEFRANLRESLVPRQKFSFGLEEVSYETVLRENYLTLYFENNVSFEIIQDASYRSISVIIHDVKE</sequence>
<accession>A0A3B0XZK0</accession>
<feature type="region of interest" description="Disordered" evidence="1">
    <location>
        <begin position="91"/>
        <end position="112"/>
    </location>
</feature>
<evidence type="ECO:0000313" key="2">
    <source>
        <dbReference type="EMBL" id="VAW69593.1"/>
    </source>
</evidence>
<dbReference type="EMBL" id="UOFJ01000446">
    <property type="protein sequence ID" value="VAW69593.1"/>
    <property type="molecule type" value="Genomic_DNA"/>
</dbReference>
<dbReference type="AlphaFoldDB" id="A0A3B0XZK0"/>
<feature type="compositionally biased region" description="Low complexity" evidence="1">
    <location>
        <begin position="91"/>
        <end position="102"/>
    </location>
</feature>
<name>A0A3B0XZK0_9ZZZZ</name>
<reference evidence="2" key="1">
    <citation type="submission" date="2018-06" db="EMBL/GenBank/DDBJ databases">
        <authorList>
            <person name="Zhirakovskaya E."/>
        </authorList>
    </citation>
    <scope>NUCLEOTIDE SEQUENCE</scope>
</reference>
<protein>
    <submittedName>
        <fullName evidence="2">Uncharacterized protein</fullName>
    </submittedName>
</protein>
<gene>
    <name evidence="2" type="ORF">MNBD_GAMMA10-2208</name>
</gene>
<organism evidence="2">
    <name type="scientific">hydrothermal vent metagenome</name>
    <dbReference type="NCBI Taxonomy" id="652676"/>
    <lineage>
        <taxon>unclassified sequences</taxon>
        <taxon>metagenomes</taxon>
        <taxon>ecological metagenomes</taxon>
    </lineage>
</organism>
<evidence type="ECO:0000256" key="1">
    <source>
        <dbReference type="SAM" id="MobiDB-lite"/>
    </source>
</evidence>